<evidence type="ECO:0000256" key="2">
    <source>
        <dbReference type="ARBA" id="ARBA00022771"/>
    </source>
</evidence>
<dbReference type="InterPro" id="IPR007527">
    <property type="entry name" value="Znf_SWIM"/>
</dbReference>
<accession>A0AAD9WTA3</accession>
<dbReference type="InterPro" id="IPR006564">
    <property type="entry name" value="Znf_PMZ"/>
</dbReference>
<dbReference type="GO" id="GO:0008270">
    <property type="term" value="F:zinc ion binding"/>
    <property type="evidence" value="ECO:0007669"/>
    <property type="project" value="UniProtKB-KW"/>
</dbReference>
<dbReference type="PROSITE" id="PS50966">
    <property type="entry name" value="ZF_SWIM"/>
    <property type="match status" value="1"/>
</dbReference>
<gene>
    <name evidence="6" type="ORF">Ddye_024124</name>
</gene>
<organism evidence="6 7">
    <name type="scientific">Dipteronia dyeriana</name>
    <dbReference type="NCBI Taxonomy" id="168575"/>
    <lineage>
        <taxon>Eukaryota</taxon>
        <taxon>Viridiplantae</taxon>
        <taxon>Streptophyta</taxon>
        <taxon>Embryophyta</taxon>
        <taxon>Tracheophyta</taxon>
        <taxon>Spermatophyta</taxon>
        <taxon>Magnoliopsida</taxon>
        <taxon>eudicotyledons</taxon>
        <taxon>Gunneridae</taxon>
        <taxon>Pentapetalae</taxon>
        <taxon>rosids</taxon>
        <taxon>malvids</taxon>
        <taxon>Sapindales</taxon>
        <taxon>Sapindaceae</taxon>
        <taxon>Hippocastanoideae</taxon>
        <taxon>Acereae</taxon>
        <taxon>Dipteronia</taxon>
    </lineage>
</organism>
<keyword evidence="2 4" id="KW-0863">Zinc-finger</keyword>
<dbReference type="PANTHER" id="PTHR31973">
    <property type="entry name" value="POLYPROTEIN, PUTATIVE-RELATED"/>
    <property type="match status" value="1"/>
</dbReference>
<comment type="caution">
    <text evidence="6">The sequence shown here is derived from an EMBL/GenBank/DDBJ whole genome shotgun (WGS) entry which is preliminary data.</text>
</comment>
<evidence type="ECO:0000259" key="5">
    <source>
        <dbReference type="PROSITE" id="PS50966"/>
    </source>
</evidence>
<dbReference type="PANTHER" id="PTHR31973:SF187">
    <property type="entry name" value="MUTATOR TRANSPOSASE MUDRA PROTEIN"/>
    <property type="match status" value="1"/>
</dbReference>
<evidence type="ECO:0000256" key="1">
    <source>
        <dbReference type="ARBA" id="ARBA00022723"/>
    </source>
</evidence>
<evidence type="ECO:0000256" key="3">
    <source>
        <dbReference type="ARBA" id="ARBA00022833"/>
    </source>
</evidence>
<proteinExistence type="predicted"/>
<dbReference type="Proteomes" id="UP001280121">
    <property type="component" value="Unassembled WGS sequence"/>
</dbReference>
<dbReference type="EMBL" id="JANJYI010000007">
    <property type="protein sequence ID" value="KAK2642361.1"/>
    <property type="molecule type" value="Genomic_DNA"/>
</dbReference>
<dbReference type="SMART" id="SM00575">
    <property type="entry name" value="ZnF_PMZ"/>
    <property type="match status" value="1"/>
</dbReference>
<dbReference type="AlphaFoldDB" id="A0AAD9WTA3"/>
<protein>
    <recommendedName>
        <fullName evidence="5">SWIM-type domain-containing protein</fullName>
    </recommendedName>
</protein>
<keyword evidence="3" id="KW-0862">Zinc</keyword>
<sequence>MYGGQSQAASANVIGQLYASKLSSGANICPKDIMRNMMEKHGVELLYTKAWMAMQHARSTVYSKEARKLPITALVEFLRDLMQKWFHDRRKAANKGSSILTDFALEHIKSNQEKSQLCIVQPIDYTKYAVKDNEGKVWTVDLELRTCTCRMFDLNMLPCAHAIVVYIDYFTTQWLQTAYAPSIHQVPHPSSWVFPEHVSSCVVHPPECRRQSGRPKTITIRSSLEESETRICTNYGESGHNHITCTKPCQTRSFSKSSSSSVGQKPPFRRQPACGRCMVLGHNIQACSNLEAKP</sequence>
<name>A0AAD9WTA3_9ROSI</name>
<keyword evidence="1" id="KW-0479">Metal-binding</keyword>
<evidence type="ECO:0000313" key="6">
    <source>
        <dbReference type="EMBL" id="KAK2642361.1"/>
    </source>
</evidence>
<reference evidence="6" key="1">
    <citation type="journal article" date="2023" name="Plant J.">
        <title>Genome sequences and population genomics provide insights into the demographic history, inbreeding, and mutation load of two 'living fossil' tree species of Dipteronia.</title>
        <authorList>
            <person name="Feng Y."/>
            <person name="Comes H.P."/>
            <person name="Chen J."/>
            <person name="Zhu S."/>
            <person name="Lu R."/>
            <person name="Zhang X."/>
            <person name="Li P."/>
            <person name="Qiu J."/>
            <person name="Olsen K.M."/>
            <person name="Qiu Y."/>
        </authorList>
    </citation>
    <scope>NUCLEOTIDE SEQUENCE</scope>
    <source>
        <strain evidence="6">KIB01</strain>
    </source>
</reference>
<feature type="domain" description="SWIM-type" evidence="5">
    <location>
        <begin position="138"/>
        <end position="170"/>
    </location>
</feature>
<evidence type="ECO:0000256" key="4">
    <source>
        <dbReference type="PROSITE-ProRule" id="PRU00325"/>
    </source>
</evidence>
<evidence type="ECO:0000313" key="7">
    <source>
        <dbReference type="Proteomes" id="UP001280121"/>
    </source>
</evidence>
<dbReference type="Pfam" id="PF04434">
    <property type="entry name" value="SWIM"/>
    <property type="match status" value="1"/>
</dbReference>
<keyword evidence="7" id="KW-1185">Reference proteome</keyword>